<comment type="caution">
    <text evidence="1">The sequence shown here is derived from an EMBL/GenBank/DDBJ whole genome shotgun (WGS) entry which is preliminary data.</text>
</comment>
<sequence>MYDRYSLNSLYYGLIPTVKVPTGTLTYRDVIPYVADQLGLFLDVDDFDNAYLANTVMVNATRKAITIRPSTANCYTGQFSVYLEPQPLAYYPDSGPGPKGLLFGDEQAGYFGDCPINTFVSQTELINTLWPVASDRPTATTSGALWGKFFWKGKIIYINWNGFAVTNWKKLYLAGAAIGDSTYGPEIAGVTPTLQNAIFTKRFDGEPKSFRVRTPRLSEDTTSTNPGGDIKTSELYLLTRRATETSWYGTGEWADSGHSTNLAITLHARGTANFIAGLNAYSVSSTTLDGSVYWHPVLEYIDPTKEVVPLSGLSGSAVSGESITPTDIWATYIERLVIKGDSQVSVPAPVIPATGIQQNTIRSLSWADDSPQVYYRGVILPTAIEQHPIERVSWSQTMPQVVDPKPIAATNIGIFDPSKRTDLSSLNGELDGF</sequence>
<dbReference type="EMBL" id="AAGUDP010000006">
    <property type="protein sequence ID" value="EBS0563274.1"/>
    <property type="molecule type" value="Genomic_DNA"/>
</dbReference>
<organism evidence="1">
    <name type="scientific">Salmonella muenchen</name>
    <dbReference type="NCBI Taxonomy" id="596"/>
    <lineage>
        <taxon>Bacteria</taxon>
        <taxon>Pseudomonadati</taxon>
        <taxon>Pseudomonadota</taxon>
        <taxon>Gammaproteobacteria</taxon>
        <taxon>Enterobacterales</taxon>
        <taxon>Enterobacteriaceae</taxon>
        <taxon>Salmonella</taxon>
    </lineage>
</organism>
<proteinExistence type="predicted"/>
<gene>
    <name evidence="1" type="ORF">DTU56_09105</name>
</gene>
<accession>A0A5U8XKD5</accession>
<name>A0A5U8XKD5_SALMU</name>
<protein>
    <recommendedName>
        <fullName evidence="2">Virion structural protein</fullName>
    </recommendedName>
</protein>
<evidence type="ECO:0000313" key="1">
    <source>
        <dbReference type="EMBL" id="EBS0563274.1"/>
    </source>
</evidence>
<reference evidence="1" key="1">
    <citation type="submission" date="2018-07" db="EMBL/GenBank/DDBJ databases">
        <authorList>
            <person name="Ashton P.M."/>
            <person name="Dallman T."/>
            <person name="Nair S."/>
            <person name="De Pinna E."/>
            <person name="Peters T."/>
            <person name="Grant K."/>
        </authorList>
    </citation>
    <scope>NUCLEOTIDE SEQUENCE</scope>
    <source>
        <strain evidence="1">142535</strain>
    </source>
</reference>
<dbReference type="AlphaFoldDB" id="A0A5U8XKD5"/>
<evidence type="ECO:0008006" key="2">
    <source>
        <dbReference type="Google" id="ProtNLM"/>
    </source>
</evidence>